<evidence type="ECO:0000256" key="1">
    <source>
        <dbReference type="SAM" id="Phobius"/>
    </source>
</evidence>
<comment type="caution">
    <text evidence="2">The sequence shown here is derived from an EMBL/GenBank/DDBJ whole genome shotgun (WGS) entry which is preliminary data.</text>
</comment>
<accession>A0A533Q8E1</accession>
<organism evidence="2 3">
    <name type="scientific">Candidatus Jettenia ecosi</name>
    <dbReference type="NCBI Taxonomy" id="2494326"/>
    <lineage>
        <taxon>Bacteria</taxon>
        <taxon>Pseudomonadati</taxon>
        <taxon>Planctomycetota</taxon>
        <taxon>Candidatus Brocadiia</taxon>
        <taxon>Candidatus Brocadiales</taxon>
        <taxon>Candidatus Brocadiaceae</taxon>
        <taxon>Candidatus Jettenia</taxon>
    </lineage>
</organism>
<evidence type="ECO:0000313" key="3">
    <source>
        <dbReference type="Proteomes" id="UP000319783"/>
    </source>
</evidence>
<name>A0A533Q8E1_9BACT</name>
<dbReference type="AlphaFoldDB" id="A0A533Q8E1"/>
<keyword evidence="1" id="KW-0472">Membrane</keyword>
<keyword evidence="1" id="KW-0812">Transmembrane</keyword>
<reference evidence="2 3" key="1">
    <citation type="submission" date="2019-04" db="EMBL/GenBank/DDBJ databases">
        <title>Genome of a novel bacterium Candidatus Jettenia ecosi reconstructed from metagenome of an anammox bioreactor.</title>
        <authorList>
            <person name="Mardanov A.V."/>
            <person name="Beletsky A.V."/>
            <person name="Ravin N.V."/>
            <person name="Botchkova E.A."/>
            <person name="Litti Y.V."/>
            <person name="Nozhevnikova A.N."/>
        </authorList>
    </citation>
    <scope>NUCLEOTIDE SEQUENCE [LARGE SCALE GENOMIC DNA]</scope>
    <source>
        <strain evidence="2">J2</strain>
    </source>
</reference>
<feature type="transmembrane region" description="Helical" evidence="1">
    <location>
        <begin position="56"/>
        <end position="77"/>
    </location>
</feature>
<dbReference type="Proteomes" id="UP000319783">
    <property type="component" value="Unassembled WGS sequence"/>
</dbReference>
<gene>
    <name evidence="2" type="ORF">JETT_2815</name>
</gene>
<dbReference type="EMBL" id="SULG01000071">
    <property type="protein sequence ID" value="TLD40938.1"/>
    <property type="molecule type" value="Genomic_DNA"/>
</dbReference>
<sequence length="287" mass="31982">MVVFLCIWFLIVALVLIYFTITGSPQAGLLEVGVSTLIFILLFHLVIKFFPAITKILTYVLVIGFGIALIFVNYHFLKAVKKDASLEQLLVGDLLVHKIMNTVKRETTTTITEKEASQYQKPLLETSLDQLKKLVADPIMADFRESLSVTRVRPMVQEGIASLPQKYQLEQPVDMDRKENISRLKFMTTGYDSMIGGITGEEDVLLLPVATQMPMITGEIISVIERYEIGLPVMSLPAKISGLKCIQEPLHVTLEAPAIQSPVSETISSISLITLSEPLQEGYLRID</sequence>
<feature type="transmembrane region" description="Helical" evidence="1">
    <location>
        <begin position="29"/>
        <end position="47"/>
    </location>
</feature>
<evidence type="ECO:0000313" key="2">
    <source>
        <dbReference type="EMBL" id="TLD40938.1"/>
    </source>
</evidence>
<proteinExistence type="predicted"/>
<keyword evidence="1" id="KW-1133">Transmembrane helix</keyword>
<protein>
    <submittedName>
        <fullName evidence="2">Uncharacterized protein</fullName>
    </submittedName>
</protein>